<dbReference type="Pfam" id="PF02316">
    <property type="entry name" value="HTH_Tnp_Mu_1"/>
    <property type="match status" value="1"/>
</dbReference>
<sequence>MLETLSTADLMYLLKAVRSSILRRAESEGWQSRPRAGQGGGKAWIIASMPKDTRHAIGEALISKPFPQESAPAPAVVSDAPALSASTCPATLRADPVIQDLANTGHLTEKQRTIMTARKGILNEVYRLATVMTKRNAILALEKGWREGTLDEGIRQKALAANDKVGGKADRGLSYPTIYRWLKAFEKGGELALAPKHPGPDKHVPEWFLAFLPFYQKPQNPKISEAYREFQRAWLGSMPSESQIRRMLEKMSVPDRERGRKTGNAYLKLLPHKRRDASMYLPGYIYTADGTTFDAEILNPLTGKPFKPEVTFVLDVVTRLCVGVSVGLSESALVVLDALRMACLFAGIPAMFYTDNGSGYKNQLMTAKGTGIMDRLGITLKHSIPGRPQGKGLMERGVQTICDPLSKMFATCTHADMDHDAQKKVFKKTRKDIDQNSSSPLMAKWEQFKCLLLARIEEYNNTPHKGLKKIFDPMSGRSRHPSPNEAWKSFCNEGWEPRRVPEELRDELFMPAERRKVLNGEVGIFNHRYFSNELKDFHEKWVEVRYNIWDSSEVYIWTESGQRICTATLDGNVIPYQPPSTVAVAIEKRDKKRLGCLEKRAQSIIPGATIQLPETLPICTMMADSITQPQPEPLVAHPAVKQSAETASQDPARRPLFGDPDARYMWLMDNQERWTSEDHPWVEKYVQSERYRELRDHYLYHGIAWGESLPQAAAK</sequence>
<dbReference type="PANTHER" id="PTHR35004">
    <property type="entry name" value="TRANSPOSASE RV3428C-RELATED"/>
    <property type="match status" value="1"/>
</dbReference>
<dbReference type="PROSITE" id="PS51702">
    <property type="entry name" value="HTH_MU"/>
    <property type="match status" value="1"/>
</dbReference>
<feature type="domain" description="Integrase catalytic" evidence="1">
    <location>
        <begin position="278"/>
        <end position="448"/>
    </location>
</feature>
<feature type="domain" description="HTH Mu-type" evidence="2">
    <location>
        <begin position="1"/>
        <end position="65"/>
    </location>
</feature>
<gene>
    <name evidence="3" type="ORF">C3Y92_13950</name>
</gene>
<dbReference type="InterPro" id="IPR036388">
    <property type="entry name" value="WH-like_DNA-bd_sf"/>
</dbReference>
<dbReference type="SUPFAM" id="SSF50610">
    <property type="entry name" value="mu transposase, C-terminal domain"/>
    <property type="match status" value="1"/>
</dbReference>
<organism evidence="3 4">
    <name type="scientific">Solidesulfovibrio carbinolicus</name>
    <dbReference type="NCBI Taxonomy" id="296842"/>
    <lineage>
        <taxon>Bacteria</taxon>
        <taxon>Pseudomonadati</taxon>
        <taxon>Thermodesulfobacteriota</taxon>
        <taxon>Desulfovibrionia</taxon>
        <taxon>Desulfovibrionales</taxon>
        <taxon>Desulfovibrionaceae</taxon>
        <taxon>Solidesulfovibrio</taxon>
    </lineage>
</organism>
<dbReference type="Gene3D" id="3.30.420.10">
    <property type="entry name" value="Ribonuclease H-like superfamily/Ribonuclease H"/>
    <property type="match status" value="1"/>
</dbReference>
<protein>
    <submittedName>
        <fullName evidence="3">Transposase</fullName>
    </submittedName>
</protein>
<dbReference type="InterPro" id="IPR003314">
    <property type="entry name" value="Mu-type_HTH"/>
</dbReference>
<dbReference type="InterPro" id="IPR001584">
    <property type="entry name" value="Integrase_cat-core"/>
</dbReference>
<evidence type="ECO:0000313" key="3">
    <source>
        <dbReference type="EMBL" id="QAZ68264.1"/>
    </source>
</evidence>
<dbReference type="OrthoDB" id="9794201at2"/>
<dbReference type="Gene3D" id="2.30.30.130">
    <property type="entry name" value="Transposase, Mu, C-terminal"/>
    <property type="match status" value="1"/>
</dbReference>
<dbReference type="PANTHER" id="PTHR35004:SF6">
    <property type="entry name" value="TRANSPOSASE"/>
    <property type="match status" value="1"/>
</dbReference>
<evidence type="ECO:0000259" key="2">
    <source>
        <dbReference type="PROSITE" id="PS51702"/>
    </source>
</evidence>
<dbReference type="Pfam" id="PF00665">
    <property type="entry name" value="rve"/>
    <property type="match status" value="1"/>
</dbReference>
<dbReference type="SUPFAM" id="SSF53098">
    <property type="entry name" value="Ribonuclease H-like"/>
    <property type="match status" value="1"/>
</dbReference>
<proteinExistence type="predicted"/>
<dbReference type="SUPFAM" id="SSF46955">
    <property type="entry name" value="Putative DNA-binding domain"/>
    <property type="match status" value="1"/>
</dbReference>
<dbReference type="InterPro" id="IPR015378">
    <property type="entry name" value="Transposase-like_Mu_C"/>
</dbReference>
<evidence type="ECO:0000259" key="1">
    <source>
        <dbReference type="PROSITE" id="PS50994"/>
    </source>
</evidence>
<dbReference type="InterPro" id="IPR009061">
    <property type="entry name" value="DNA-bd_dom_put_sf"/>
</dbReference>
<dbReference type="InterPro" id="IPR036397">
    <property type="entry name" value="RNaseH_sf"/>
</dbReference>
<dbReference type="Pfam" id="PF09299">
    <property type="entry name" value="Mu-transpos_C"/>
    <property type="match status" value="1"/>
</dbReference>
<dbReference type="GO" id="GO:0015074">
    <property type="term" value="P:DNA integration"/>
    <property type="evidence" value="ECO:0007669"/>
    <property type="project" value="InterPro"/>
</dbReference>
<dbReference type="GO" id="GO:0003677">
    <property type="term" value="F:DNA binding"/>
    <property type="evidence" value="ECO:0007669"/>
    <property type="project" value="InterPro"/>
</dbReference>
<dbReference type="RefSeq" id="WP_129353595.1">
    <property type="nucleotide sequence ID" value="NZ_CP026538.1"/>
</dbReference>
<dbReference type="KEGG" id="dcb:C3Y92_13950"/>
<dbReference type="AlphaFoldDB" id="A0A4P6HNN5"/>
<dbReference type="Gene3D" id="1.10.10.10">
    <property type="entry name" value="Winged helix-like DNA-binding domain superfamily/Winged helix DNA-binding domain"/>
    <property type="match status" value="1"/>
</dbReference>
<evidence type="ECO:0000313" key="4">
    <source>
        <dbReference type="Proteomes" id="UP000293296"/>
    </source>
</evidence>
<dbReference type="EMBL" id="CP026538">
    <property type="protein sequence ID" value="QAZ68264.1"/>
    <property type="molecule type" value="Genomic_DNA"/>
</dbReference>
<name>A0A4P6HNN5_9BACT</name>
<dbReference type="InterPro" id="IPR009004">
    <property type="entry name" value="Transposase_Mu_C"/>
</dbReference>
<dbReference type="InterPro" id="IPR012337">
    <property type="entry name" value="RNaseH-like_sf"/>
</dbReference>
<keyword evidence="4" id="KW-1185">Reference proteome</keyword>
<dbReference type="Proteomes" id="UP000293296">
    <property type="component" value="Chromosome"/>
</dbReference>
<reference evidence="3 4" key="1">
    <citation type="submission" date="2018-02" db="EMBL/GenBank/DDBJ databases">
        <title>Genome sequence of Desulfovibrio carbinolicus DSM 3852.</title>
        <authorList>
            <person name="Wilbanks E."/>
            <person name="Skennerton C.T."/>
            <person name="Orphan V.J."/>
        </authorList>
    </citation>
    <scope>NUCLEOTIDE SEQUENCE [LARGE SCALE GENOMIC DNA]</scope>
    <source>
        <strain evidence="3 4">DSM 3852</strain>
    </source>
</reference>
<accession>A0A4P6HNN5</accession>
<dbReference type="PROSITE" id="PS50994">
    <property type="entry name" value="INTEGRASE"/>
    <property type="match status" value="1"/>
</dbReference>